<feature type="domain" description="NAD-dependent epimerase/dehydratase" evidence="2">
    <location>
        <begin position="47"/>
        <end position="159"/>
    </location>
</feature>
<dbReference type="RefSeq" id="WP_155320872.1">
    <property type="nucleotide sequence ID" value="NZ_AP021876.1"/>
</dbReference>
<dbReference type="Pfam" id="PF01370">
    <property type="entry name" value="Epimerase"/>
    <property type="match status" value="1"/>
</dbReference>
<protein>
    <recommendedName>
        <fullName evidence="1">dTDP-4-dehydrorhamnose reductase</fullName>
        <ecNumber evidence="1">1.1.1.133</ecNumber>
    </recommendedName>
</protein>
<gene>
    <name evidence="3" type="ORF">DSCO28_03220</name>
</gene>
<proteinExistence type="inferred from homology"/>
<dbReference type="KEGG" id="dov:DSCO28_03220"/>
<comment type="similarity">
    <text evidence="1">Belongs to the dTDP-4-dehydrorhamnose reductase family.</text>
</comment>
<dbReference type="EMBL" id="AP021876">
    <property type="protein sequence ID" value="BBO79756.1"/>
    <property type="molecule type" value="Genomic_DNA"/>
</dbReference>
<dbReference type="PANTHER" id="PTHR10491:SF4">
    <property type="entry name" value="METHIONINE ADENOSYLTRANSFERASE 2 SUBUNIT BETA"/>
    <property type="match status" value="1"/>
</dbReference>
<comment type="pathway">
    <text evidence="1">Carbohydrate biosynthesis; dTDP-L-rhamnose biosynthesis.</text>
</comment>
<dbReference type="SUPFAM" id="SSF51735">
    <property type="entry name" value="NAD(P)-binding Rossmann-fold domains"/>
    <property type="match status" value="1"/>
</dbReference>
<dbReference type="GO" id="GO:0048269">
    <property type="term" value="C:methionine adenosyltransferase complex"/>
    <property type="evidence" value="ECO:0007669"/>
    <property type="project" value="TreeGrafter"/>
</dbReference>
<reference evidence="3 4" key="1">
    <citation type="submission" date="2019-11" db="EMBL/GenBank/DDBJ databases">
        <title>Comparative genomics of hydrocarbon-degrading Desulfosarcina strains.</title>
        <authorList>
            <person name="Watanabe M."/>
            <person name="Kojima H."/>
            <person name="Fukui M."/>
        </authorList>
    </citation>
    <scope>NUCLEOTIDE SEQUENCE [LARGE SCALE GENOMIC DNA]</scope>
    <source>
        <strain evidence="3 4">28bB2T</strain>
    </source>
</reference>
<dbReference type="GO" id="GO:0006556">
    <property type="term" value="P:S-adenosylmethionine biosynthetic process"/>
    <property type="evidence" value="ECO:0007669"/>
    <property type="project" value="TreeGrafter"/>
</dbReference>
<organism evidence="3 4">
    <name type="scientific">Desulfosarcina ovata subsp. sediminis</name>
    <dbReference type="NCBI Taxonomy" id="885957"/>
    <lineage>
        <taxon>Bacteria</taxon>
        <taxon>Pseudomonadati</taxon>
        <taxon>Thermodesulfobacteriota</taxon>
        <taxon>Desulfobacteria</taxon>
        <taxon>Desulfobacterales</taxon>
        <taxon>Desulfosarcinaceae</taxon>
        <taxon>Desulfosarcina</taxon>
    </lineage>
</organism>
<comment type="function">
    <text evidence="1">Catalyzes the reduction of dTDP-6-deoxy-L-lyxo-4-hexulose to yield dTDP-L-rhamnose.</text>
</comment>
<keyword evidence="1" id="KW-0560">Oxidoreductase</keyword>
<dbReference type="InterPro" id="IPR001509">
    <property type="entry name" value="Epimerase_deHydtase"/>
</dbReference>
<dbReference type="InterPro" id="IPR005913">
    <property type="entry name" value="dTDP_dehydrorham_reduct"/>
</dbReference>
<evidence type="ECO:0000256" key="1">
    <source>
        <dbReference type="RuleBase" id="RU364082"/>
    </source>
</evidence>
<dbReference type="Proteomes" id="UP000425960">
    <property type="component" value="Chromosome"/>
</dbReference>
<dbReference type="PANTHER" id="PTHR10491">
    <property type="entry name" value="DTDP-4-DEHYDRORHAMNOSE REDUCTASE"/>
    <property type="match status" value="1"/>
</dbReference>
<evidence type="ECO:0000259" key="2">
    <source>
        <dbReference type="Pfam" id="PF01370"/>
    </source>
</evidence>
<name>A0A5K7ZFL6_9BACT</name>
<keyword evidence="1" id="KW-0521">NADP</keyword>
<dbReference type="EC" id="1.1.1.133" evidence="1"/>
<accession>A0A5K7ZFL6</accession>
<dbReference type="GO" id="GO:0048270">
    <property type="term" value="F:methionine adenosyltransferase regulator activity"/>
    <property type="evidence" value="ECO:0007669"/>
    <property type="project" value="TreeGrafter"/>
</dbReference>
<dbReference type="GO" id="GO:0008831">
    <property type="term" value="F:dTDP-4-dehydrorhamnose reductase activity"/>
    <property type="evidence" value="ECO:0007669"/>
    <property type="project" value="UniProtKB-EC"/>
</dbReference>
<evidence type="ECO:0000313" key="3">
    <source>
        <dbReference type="EMBL" id="BBO79756.1"/>
    </source>
</evidence>
<evidence type="ECO:0000313" key="4">
    <source>
        <dbReference type="Proteomes" id="UP000425960"/>
    </source>
</evidence>
<dbReference type="Gene3D" id="3.40.50.720">
    <property type="entry name" value="NAD(P)-binding Rossmann-like Domain"/>
    <property type="match status" value="1"/>
</dbReference>
<dbReference type="InterPro" id="IPR036291">
    <property type="entry name" value="NAD(P)-bd_dom_sf"/>
</dbReference>
<dbReference type="AlphaFoldDB" id="A0A5K7ZFL6"/>
<sequence length="268" mass="30505">MKKKRKYLITGTSSGLGKYLLEEIGGEAFIRNNHNALISNQNRHFFGIIHCATDARNFVLSNELINYYQSHIELTKNLLSIPHDHFIFISSVEVYAEQFLLNSESDVHRVPSYPVRNETNLLYGVFKLLAEKIVQEKSNKALILRPTSIVGRTMRKNNIQKLLSNSQQPISLHPDSSYNLVSMQQIKDFIKLSMDKNISGIFNIGANDNASLKEIAKFIGGEPKFGDHIHNVKRINTNKILQYSKMFDKSTLDIAQKVAAELKTLQNQ</sequence>